<accession>A0AAP4WWK1</accession>
<dbReference type="InterPro" id="IPR022742">
    <property type="entry name" value="Hydrolase_4"/>
</dbReference>
<sequence>MLLSGCGPHYLAANDIHQAPYLDESSASRHLVTRDATSLAWESWQPAQATPPRAMLLGLHSYGDFRLAYADLGPWLAGRGIVTYAYDQRGFGESSQQGRWPEPPLLVEDLVDAITVLRQRHPNLSLIVAGESMGGSVILNALAQHPALSIDGSLLAAPGVRGGIRWRYLYNAGLWTAAHLIPATSVEVPRRYPEGELQPAAARRLAEDSRVVHSVRLDAYYGLIRFTDHASDDIAALSADTRLPPTLLLHGDRDKTVTRVAIERLVSDWPSASRDTLEIHYLPEAPHLLLQWHDSDQIRGRIAHWLAETLPARASQE</sequence>
<comment type="caution">
    <text evidence="2">The sequence shown here is derived from an EMBL/GenBank/DDBJ whole genome shotgun (WGS) entry which is preliminary data.</text>
</comment>
<keyword evidence="2" id="KW-0378">Hydrolase</keyword>
<dbReference type="InterPro" id="IPR000073">
    <property type="entry name" value="AB_hydrolase_1"/>
</dbReference>
<evidence type="ECO:0000313" key="2">
    <source>
        <dbReference type="EMBL" id="MDO6671257.1"/>
    </source>
</evidence>
<dbReference type="GO" id="GO:0016787">
    <property type="term" value="F:hydrolase activity"/>
    <property type="evidence" value="ECO:0007669"/>
    <property type="project" value="UniProtKB-KW"/>
</dbReference>
<reference evidence="2" key="1">
    <citation type="submission" date="2023-07" db="EMBL/GenBank/DDBJ databases">
        <title>Genome content predicts the carbon catabolic preferences of heterotrophic bacteria.</title>
        <authorList>
            <person name="Gralka M."/>
        </authorList>
    </citation>
    <scope>NUCLEOTIDE SEQUENCE</scope>
    <source>
        <strain evidence="2">C2R13</strain>
    </source>
</reference>
<dbReference type="InterPro" id="IPR029058">
    <property type="entry name" value="AB_hydrolase_fold"/>
</dbReference>
<dbReference type="PRINTS" id="PR00111">
    <property type="entry name" value="ABHYDROLASE"/>
</dbReference>
<feature type="domain" description="Serine aminopeptidase S33" evidence="1">
    <location>
        <begin position="51"/>
        <end position="290"/>
    </location>
</feature>
<evidence type="ECO:0000259" key="1">
    <source>
        <dbReference type="Pfam" id="PF12146"/>
    </source>
</evidence>
<dbReference type="EMBL" id="JAUORK010000003">
    <property type="protein sequence ID" value="MDO6671257.1"/>
    <property type="molecule type" value="Genomic_DNA"/>
</dbReference>
<name>A0AAP4WWK1_9GAMM</name>
<protein>
    <submittedName>
        <fullName evidence="2">Alpha/beta fold hydrolase</fullName>
    </submittedName>
</protein>
<dbReference type="PANTHER" id="PTHR11614">
    <property type="entry name" value="PHOSPHOLIPASE-RELATED"/>
    <property type="match status" value="1"/>
</dbReference>
<gene>
    <name evidence="2" type="ORF">Q4535_03905</name>
</gene>
<dbReference type="Proteomes" id="UP001170481">
    <property type="component" value="Unassembled WGS sequence"/>
</dbReference>
<dbReference type="RefSeq" id="WP_303592962.1">
    <property type="nucleotide sequence ID" value="NZ_JAUORK010000003.1"/>
</dbReference>
<proteinExistence type="predicted"/>
<dbReference type="Pfam" id="PF12146">
    <property type="entry name" value="Hydrolase_4"/>
    <property type="match status" value="1"/>
</dbReference>
<dbReference type="AlphaFoldDB" id="A0AAP4WWK1"/>
<organism evidence="2 3">
    <name type="scientific">Cobetia amphilecti</name>
    <dbReference type="NCBI Taxonomy" id="1055104"/>
    <lineage>
        <taxon>Bacteria</taxon>
        <taxon>Pseudomonadati</taxon>
        <taxon>Pseudomonadota</taxon>
        <taxon>Gammaproteobacteria</taxon>
        <taxon>Oceanospirillales</taxon>
        <taxon>Halomonadaceae</taxon>
        <taxon>Cobetia</taxon>
    </lineage>
</organism>
<dbReference type="InterPro" id="IPR051044">
    <property type="entry name" value="MAG_DAG_Lipase"/>
</dbReference>
<dbReference type="SUPFAM" id="SSF53474">
    <property type="entry name" value="alpha/beta-Hydrolases"/>
    <property type="match status" value="1"/>
</dbReference>
<dbReference type="Gene3D" id="3.40.50.1820">
    <property type="entry name" value="alpha/beta hydrolase"/>
    <property type="match status" value="1"/>
</dbReference>
<evidence type="ECO:0000313" key="3">
    <source>
        <dbReference type="Proteomes" id="UP001170481"/>
    </source>
</evidence>